<name>A0A2N0D1K7_RHISU</name>
<gene>
    <name evidence="1" type="ORF">CWR43_30405</name>
</gene>
<dbReference type="Proteomes" id="UP000232164">
    <property type="component" value="Unassembled WGS sequence"/>
</dbReference>
<reference evidence="1 2" key="2">
    <citation type="submission" date="2017-12" db="EMBL/GenBank/DDBJ databases">
        <title>Genome sequence of Rhizobium sullae HCNT1 isolated from Sulla coronaria nodules and featuring peculiar denitrification phenotypes.</title>
        <authorList>
            <person name="De Diego-Diaz B."/>
            <person name="Treu L."/>
            <person name="Campanaro S."/>
            <person name="Da Silva Duarte V."/>
            <person name="Basaglia M."/>
            <person name="Favaro L."/>
            <person name="Casella S."/>
            <person name="Squartini A."/>
        </authorList>
    </citation>
    <scope>NUCLEOTIDE SEQUENCE [LARGE SCALE GENOMIC DNA]</scope>
    <source>
        <strain evidence="1 2">HCNT1</strain>
    </source>
</reference>
<protein>
    <submittedName>
        <fullName evidence="1">Uncharacterized protein</fullName>
    </submittedName>
</protein>
<organism evidence="1 2">
    <name type="scientific">Rhizobium sullae</name>
    <name type="common">Rhizobium hedysari</name>
    <dbReference type="NCBI Taxonomy" id="50338"/>
    <lineage>
        <taxon>Bacteria</taxon>
        <taxon>Pseudomonadati</taxon>
        <taxon>Pseudomonadota</taxon>
        <taxon>Alphaproteobacteria</taxon>
        <taxon>Hyphomicrobiales</taxon>
        <taxon>Rhizobiaceae</taxon>
        <taxon>Rhizobium/Agrobacterium group</taxon>
        <taxon>Rhizobium</taxon>
    </lineage>
</organism>
<dbReference type="RefSeq" id="WP_100772906.1">
    <property type="nucleotide sequence ID" value="NZ_PIQN01000025.1"/>
</dbReference>
<comment type="caution">
    <text evidence="1">The sequence shown here is derived from an EMBL/GenBank/DDBJ whole genome shotgun (WGS) entry which is preliminary data.</text>
</comment>
<accession>A0A2N0D1K7</accession>
<reference evidence="1 2" key="1">
    <citation type="submission" date="2017-11" db="EMBL/GenBank/DDBJ databases">
        <authorList>
            <person name="Han C.G."/>
        </authorList>
    </citation>
    <scope>NUCLEOTIDE SEQUENCE [LARGE SCALE GENOMIC DNA]</scope>
    <source>
        <strain evidence="1 2">HCNT1</strain>
    </source>
</reference>
<dbReference type="AlphaFoldDB" id="A0A2N0D1K7"/>
<proteinExistence type="predicted"/>
<evidence type="ECO:0000313" key="1">
    <source>
        <dbReference type="EMBL" id="PKA39976.1"/>
    </source>
</evidence>
<evidence type="ECO:0000313" key="2">
    <source>
        <dbReference type="Proteomes" id="UP000232164"/>
    </source>
</evidence>
<dbReference type="EMBL" id="PIQN01000025">
    <property type="protein sequence ID" value="PKA39976.1"/>
    <property type="molecule type" value="Genomic_DNA"/>
</dbReference>
<sequence length="75" mass="8474">MAADHFTNRLSCLSTFIEAIVLPTAIFRGGFLRLPIGRDDERVDSDSFQIHAQPFTVDNEFTYEMQGTYSATDEP</sequence>